<comment type="caution">
    <text evidence="6">The sequence shown here is derived from an EMBL/GenBank/DDBJ whole genome shotgun (WGS) entry which is preliminary data.</text>
</comment>
<evidence type="ECO:0000256" key="3">
    <source>
        <dbReference type="ARBA" id="ARBA00023125"/>
    </source>
</evidence>
<evidence type="ECO:0000256" key="4">
    <source>
        <dbReference type="ARBA" id="ARBA00023163"/>
    </source>
</evidence>
<evidence type="ECO:0000313" key="7">
    <source>
        <dbReference type="Proteomes" id="UP000543030"/>
    </source>
</evidence>
<dbReference type="RefSeq" id="WP_184097235.1">
    <property type="nucleotide sequence ID" value="NZ_JACHHN010000001.1"/>
</dbReference>
<accession>A0A840RB55</accession>
<dbReference type="Proteomes" id="UP000543030">
    <property type="component" value="Unassembled WGS sequence"/>
</dbReference>
<keyword evidence="2" id="KW-0805">Transcription regulation</keyword>
<dbReference type="EMBL" id="JACHHN010000001">
    <property type="protein sequence ID" value="MBB5189814.1"/>
    <property type="molecule type" value="Genomic_DNA"/>
</dbReference>
<dbReference type="InterPro" id="IPR036388">
    <property type="entry name" value="WH-like_DNA-bd_sf"/>
</dbReference>
<dbReference type="InterPro" id="IPR036390">
    <property type="entry name" value="WH_DNA-bd_sf"/>
</dbReference>
<dbReference type="Pfam" id="PF00126">
    <property type="entry name" value="HTH_1"/>
    <property type="match status" value="1"/>
</dbReference>
<sequence>MLKQYFYQSLLHRLRYKHLFLLVALADHGNLHQAAETLAMSQPAATRMLQEVEAFLDCTLFERQARGVKPTEVGEEIIRFARTTLGGLQRTADSLQLWQQGGFGQLIIGTIMGAAPDLVAQSVAELKTRKPLLRIRIKGETSDQLVELLEQGRVDFAIGRFSELSQHNWLDFEPLGNEVMKVVVRSGHALAGRETVTLAELANWPWVLQPLASPARQVLEREFEHNHSATPQNTVECDSIFATLQLVQRSDAVTALAEPVLRDHLWAKLLIALPLTIGQNLAPYGLLTRKGETLSGIGLEFVEIVRRIALNARVMGV</sequence>
<dbReference type="GO" id="GO:0003677">
    <property type="term" value="F:DNA binding"/>
    <property type="evidence" value="ECO:0007669"/>
    <property type="project" value="UniProtKB-KW"/>
</dbReference>
<dbReference type="InterPro" id="IPR050950">
    <property type="entry name" value="HTH-type_LysR_regulators"/>
</dbReference>
<keyword evidence="7" id="KW-1185">Reference proteome</keyword>
<dbReference type="PANTHER" id="PTHR30419:SF8">
    <property type="entry name" value="NITROGEN ASSIMILATION TRANSCRIPTIONAL ACTIVATOR-RELATED"/>
    <property type="match status" value="1"/>
</dbReference>
<dbReference type="Gene3D" id="3.40.190.10">
    <property type="entry name" value="Periplasmic binding protein-like II"/>
    <property type="match status" value="2"/>
</dbReference>
<dbReference type="InterPro" id="IPR005119">
    <property type="entry name" value="LysR_subst-bd"/>
</dbReference>
<proteinExistence type="inferred from homology"/>
<reference evidence="6 7" key="1">
    <citation type="submission" date="2020-08" db="EMBL/GenBank/DDBJ databases">
        <title>Genomic Encyclopedia of Type Strains, Phase IV (KMG-IV): sequencing the most valuable type-strain genomes for metagenomic binning, comparative biology and taxonomic classification.</title>
        <authorList>
            <person name="Goeker M."/>
        </authorList>
    </citation>
    <scope>NUCLEOTIDE SEQUENCE [LARGE SCALE GENOMIC DNA]</scope>
    <source>
        <strain evidence="6 7">DSM 18233</strain>
    </source>
</reference>
<name>A0A840RB55_9NEIS</name>
<protein>
    <submittedName>
        <fullName evidence="6">DNA-binding transcriptional LysR family regulator</fullName>
    </submittedName>
</protein>
<evidence type="ECO:0000256" key="1">
    <source>
        <dbReference type="ARBA" id="ARBA00009437"/>
    </source>
</evidence>
<dbReference type="CDD" id="cd08435">
    <property type="entry name" value="PBP2_GbpR"/>
    <property type="match status" value="1"/>
</dbReference>
<dbReference type="PROSITE" id="PS50931">
    <property type="entry name" value="HTH_LYSR"/>
    <property type="match status" value="1"/>
</dbReference>
<dbReference type="GO" id="GO:0005829">
    <property type="term" value="C:cytosol"/>
    <property type="evidence" value="ECO:0007669"/>
    <property type="project" value="TreeGrafter"/>
</dbReference>
<evidence type="ECO:0000313" key="6">
    <source>
        <dbReference type="EMBL" id="MBB5189814.1"/>
    </source>
</evidence>
<dbReference type="SUPFAM" id="SSF53850">
    <property type="entry name" value="Periplasmic binding protein-like II"/>
    <property type="match status" value="1"/>
</dbReference>
<dbReference type="Gene3D" id="1.10.10.10">
    <property type="entry name" value="Winged helix-like DNA-binding domain superfamily/Winged helix DNA-binding domain"/>
    <property type="match status" value="1"/>
</dbReference>
<dbReference type="GO" id="GO:0003700">
    <property type="term" value="F:DNA-binding transcription factor activity"/>
    <property type="evidence" value="ECO:0007669"/>
    <property type="project" value="InterPro"/>
</dbReference>
<organism evidence="6 7">
    <name type="scientific">Silvimonas terrae</name>
    <dbReference type="NCBI Taxonomy" id="300266"/>
    <lineage>
        <taxon>Bacteria</taxon>
        <taxon>Pseudomonadati</taxon>
        <taxon>Pseudomonadota</taxon>
        <taxon>Betaproteobacteria</taxon>
        <taxon>Neisseriales</taxon>
        <taxon>Chitinibacteraceae</taxon>
        <taxon>Silvimonas</taxon>
    </lineage>
</organism>
<evidence type="ECO:0000259" key="5">
    <source>
        <dbReference type="PROSITE" id="PS50931"/>
    </source>
</evidence>
<dbReference type="AlphaFoldDB" id="A0A840RB55"/>
<dbReference type="PANTHER" id="PTHR30419">
    <property type="entry name" value="HTH-TYPE TRANSCRIPTIONAL REGULATOR YBHD"/>
    <property type="match status" value="1"/>
</dbReference>
<dbReference type="Pfam" id="PF03466">
    <property type="entry name" value="LysR_substrate"/>
    <property type="match status" value="1"/>
</dbReference>
<comment type="similarity">
    <text evidence="1">Belongs to the LysR transcriptional regulatory family.</text>
</comment>
<dbReference type="InterPro" id="IPR000847">
    <property type="entry name" value="LysR_HTH_N"/>
</dbReference>
<keyword evidence="4" id="KW-0804">Transcription</keyword>
<dbReference type="SUPFAM" id="SSF46785">
    <property type="entry name" value="Winged helix' DNA-binding domain"/>
    <property type="match status" value="1"/>
</dbReference>
<dbReference type="InterPro" id="IPR037405">
    <property type="entry name" value="GbpR_PBP2"/>
</dbReference>
<feature type="domain" description="HTH lysR-type" evidence="5">
    <location>
        <begin position="14"/>
        <end position="71"/>
    </location>
</feature>
<keyword evidence="3 6" id="KW-0238">DNA-binding</keyword>
<evidence type="ECO:0000256" key="2">
    <source>
        <dbReference type="ARBA" id="ARBA00023015"/>
    </source>
</evidence>
<gene>
    <name evidence="6" type="ORF">HNQ50_000524</name>
</gene>